<evidence type="ECO:0000259" key="7">
    <source>
        <dbReference type="Pfam" id="PF08281"/>
    </source>
</evidence>
<feature type="domain" description="RNA polymerase sigma-70 region 2" evidence="6">
    <location>
        <begin position="22"/>
        <end position="88"/>
    </location>
</feature>
<organism evidence="8 9">
    <name type="scientific">Lactonifactor longoviformis DSM 17459</name>
    <dbReference type="NCBI Taxonomy" id="1122155"/>
    <lineage>
        <taxon>Bacteria</taxon>
        <taxon>Bacillati</taxon>
        <taxon>Bacillota</taxon>
        <taxon>Clostridia</taxon>
        <taxon>Eubacteriales</taxon>
        <taxon>Clostridiaceae</taxon>
        <taxon>Lactonifactor</taxon>
    </lineage>
</organism>
<keyword evidence="9" id="KW-1185">Reference proteome</keyword>
<dbReference type="Gene3D" id="1.10.1740.10">
    <property type="match status" value="1"/>
</dbReference>
<dbReference type="RefSeq" id="WP_072850404.1">
    <property type="nucleotide sequence ID" value="NZ_FQVI01000005.1"/>
</dbReference>
<evidence type="ECO:0000256" key="3">
    <source>
        <dbReference type="ARBA" id="ARBA00023082"/>
    </source>
</evidence>
<dbReference type="InterPro" id="IPR014284">
    <property type="entry name" value="RNA_pol_sigma-70_dom"/>
</dbReference>
<reference evidence="8 9" key="1">
    <citation type="submission" date="2016-11" db="EMBL/GenBank/DDBJ databases">
        <authorList>
            <person name="Jaros S."/>
            <person name="Januszkiewicz K."/>
            <person name="Wedrychowicz H."/>
        </authorList>
    </citation>
    <scope>NUCLEOTIDE SEQUENCE [LARGE SCALE GENOMIC DNA]</scope>
    <source>
        <strain evidence="8 9">DSM 17459</strain>
    </source>
</reference>
<dbReference type="GO" id="GO:0003677">
    <property type="term" value="F:DNA binding"/>
    <property type="evidence" value="ECO:0007669"/>
    <property type="project" value="UniProtKB-KW"/>
</dbReference>
<dbReference type="InterPro" id="IPR039425">
    <property type="entry name" value="RNA_pol_sigma-70-like"/>
</dbReference>
<keyword evidence="4" id="KW-0238">DNA-binding</keyword>
<sequence>MTREDKILKELKSGISDGLEELIEGYYPEILRYCIWHTPDRAAAEDAVQETFLKVIRYMDEYTHRGKFRAFLYKVASNTCKDIWRARKPAEPLSENAAYTEAAFETVESDVDLRLLTARLPDSQREVLLLRFAQELTLREIAKVLNLPLRTVQSRLRAALKALEKQIEKGDCYP</sequence>
<dbReference type="SUPFAM" id="SSF88659">
    <property type="entry name" value="Sigma3 and sigma4 domains of RNA polymerase sigma factors"/>
    <property type="match status" value="1"/>
</dbReference>
<keyword evidence="3" id="KW-0731">Sigma factor</keyword>
<accession>A0A1M4W2K0</accession>
<dbReference type="CDD" id="cd06171">
    <property type="entry name" value="Sigma70_r4"/>
    <property type="match status" value="1"/>
</dbReference>
<gene>
    <name evidence="8" type="ORF">SAMN02745158_01458</name>
</gene>
<comment type="similarity">
    <text evidence="1">Belongs to the sigma-70 factor family. ECF subfamily.</text>
</comment>
<name>A0A1M4W2K0_9CLOT</name>
<dbReference type="InterPro" id="IPR013324">
    <property type="entry name" value="RNA_pol_sigma_r3/r4-like"/>
</dbReference>
<dbReference type="GO" id="GO:0016987">
    <property type="term" value="F:sigma factor activity"/>
    <property type="evidence" value="ECO:0007669"/>
    <property type="project" value="UniProtKB-KW"/>
</dbReference>
<dbReference type="Proteomes" id="UP000184245">
    <property type="component" value="Unassembled WGS sequence"/>
</dbReference>
<dbReference type="EMBL" id="FQVI01000005">
    <property type="protein sequence ID" value="SHE75436.1"/>
    <property type="molecule type" value="Genomic_DNA"/>
</dbReference>
<dbReference type="Pfam" id="PF08281">
    <property type="entry name" value="Sigma70_r4_2"/>
    <property type="match status" value="1"/>
</dbReference>
<dbReference type="PANTHER" id="PTHR43133:SF8">
    <property type="entry name" value="RNA POLYMERASE SIGMA FACTOR HI_1459-RELATED"/>
    <property type="match status" value="1"/>
</dbReference>
<evidence type="ECO:0000313" key="8">
    <source>
        <dbReference type="EMBL" id="SHE75436.1"/>
    </source>
</evidence>
<evidence type="ECO:0000256" key="5">
    <source>
        <dbReference type="ARBA" id="ARBA00023163"/>
    </source>
</evidence>
<dbReference type="Gene3D" id="1.10.10.10">
    <property type="entry name" value="Winged helix-like DNA-binding domain superfamily/Winged helix DNA-binding domain"/>
    <property type="match status" value="1"/>
</dbReference>
<dbReference type="PANTHER" id="PTHR43133">
    <property type="entry name" value="RNA POLYMERASE ECF-TYPE SIGMA FACTO"/>
    <property type="match status" value="1"/>
</dbReference>
<dbReference type="STRING" id="1122155.SAMN02745158_01458"/>
<keyword evidence="2" id="KW-0805">Transcription regulation</keyword>
<dbReference type="SUPFAM" id="SSF88946">
    <property type="entry name" value="Sigma2 domain of RNA polymerase sigma factors"/>
    <property type="match status" value="1"/>
</dbReference>
<dbReference type="InterPro" id="IPR013249">
    <property type="entry name" value="RNA_pol_sigma70_r4_t2"/>
</dbReference>
<keyword evidence="5" id="KW-0804">Transcription</keyword>
<dbReference type="Pfam" id="PF04542">
    <property type="entry name" value="Sigma70_r2"/>
    <property type="match status" value="1"/>
</dbReference>
<feature type="domain" description="RNA polymerase sigma factor 70 region 4 type 2" evidence="7">
    <location>
        <begin position="113"/>
        <end position="163"/>
    </location>
</feature>
<dbReference type="NCBIfam" id="TIGR02937">
    <property type="entry name" value="sigma70-ECF"/>
    <property type="match status" value="1"/>
</dbReference>
<dbReference type="InterPro" id="IPR007627">
    <property type="entry name" value="RNA_pol_sigma70_r2"/>
</dbReference>
<evidence type="ECO:0000256" key="1">
    <source>
        <dbReference type="ARBA" id="ARBA00010641"/>
    </source>
</evidence>
<evidence type="ECO:0000259" key="6">
    <source>
        <dbReference type="Pfam" id="PF04542"/>
    </source>
</evidence>
<dbReference type="AlphaFoldDB" id="A0A1M4W2K0"/>
<proteinExistence type="inferred from homology"/>
<dbReference type="GO" id="GO:0006352">
    <property type="term" value="P:DNA-templated transcription initiation"/>
    <property type="evidence" value="ECO:0007669"/>
    <property type="project" value="InterPro"/>
</dbReference>
<dbReference type="InterPro" id="IPR013325">
    <property type="entry name" value="RNA_pol_sigma_r2"/>
</dbReference>
<dbReference type="OrthoDB" id="9789355at2"/>
<evidence type="ECO:0000256" key="4">
    <source>
        <dbReference type="ARBA" id="ARBA00023125"/>
    </source>
</evidence>
<protein>
    <submittedName>
        <fullName evidence="8">RNA polymerase sigma-70 factor, ECF subfamily</fullName>
    </submittedName>
</protein>
<evidence type="ECO:0000256" key="2">
    <source>
        <dbReference type="ARBA" id="ARBA00023015"/>
    </source>
</evidence>
<dbReference type="InterPro" id="IPR036388">
    <property type="entry name" value="WH-like_DNA-bd_sf"/>
</dbReference>
<evidence type="ECO:0000313" key="9">
    <source>
        <dbReference type="Proteomes" id="UP000184245"/>
    </source>
</evidence>